<evidence type="ECO:0000313" key="3">
    <source>
        <dbReference type="Proteomes" id="UP000500826"/>
    </source>
</evidence>
<evidence type="ECO:0000313" key="2">
    <source>
        <dbReference type="EMBL" id="QJW85319.1"/>
    </source>
</evidence>
<feature type="domain" description="KaiB" evidence="1">
    <location>
        <begin position="1"/>
        <end position="62"/>
    </location>
</feature>
<dbReference type="InterPro" id="IPR011649">
    <property type="entry name" value="KaiB_domain"/>
</dbReference>
<dbReference type="SMART" id="SM01248">
    <property type="entry name" value="KaiB"/>
    <property type="match status" value="1"/>
</dbReference>
<sequence>MCEEHFSQAHEIEVVDVFLFPARALAAGVRLTPTLLRLLPAPQVRIRGTLSDGGAVLALLRAPAVATAQ</sequence>
<name>A0ABX6P592_9BURK</name>
<dbReference type="Proteomes" id="UP000500826">
    <property type="component" value="Chromosome"/>
</dbReference>
<gene>
    <name evidence="2" type="ORF">HK414_23870</name>
</gene>
<dbReference type="InterPro" id="IPR036249">
    <property type="entry name" value="Thioredoxin-like_sf"/>
</dbReference>
<evidence type="ECO:0000259" key="1">
    <source>
        <dbReference type="SMART" id="SM01248"/>
    </source>
</evidence>
<dbReference type="EMBL" id="CP053418">
    <property type="protein sequence ID" value="QJW85319.1"/>
    <property type="molecule type" value="Genomic_DNA"/>
</dbReference>
<accession>A0ABX6P592</accession>
<dbReference type="Pfam" id="PF07689">
    <property type="entry name" value="KaiB"/>
    <property type="match status" value="1"/>
</dbReference>
<dbReference type="Gene3D" id="3.40.30.10">
    <property type="entry name" value="Glutaredoxin"/>
    <property type="match status" value="1"/>
</dbReference>
<dbReference type="SUPFAM" id="SSF52833">
    <property type="entry name" value="Thioredoxin-like"/>
    <property type="match status" value="1"/>
</dbReference>
<organism evidence="2 3">
    <name type="scientific">Ramlibacter terrae</name>
    <dbReference type="NCBI Taxonomy" id="2732511"/>
    <lineage>
        <taxon>Bacteria</taxon>
        <taxon>Pseudomonadati</taxon>
        <taxon>Pseudomonadota</taxon>
        <taxon>Betaproteobacteria</taxon>
        <taxon>Burkholderiales</taxon>
        <taxon>Comamonadaceae</taxon>
        <taxon>Ramlibacter</taxon>
    </lineage>
</organism>
<proteinExistence type="predicted"/>
<protein>
    <submittedName>
        <fullName evidence="2">Circadian clock protein KaiB</fullName>
    </submittedName>
</protein>
<keyword evidence="3" id="KW-1185">Reference proteome</keyword>
<reference evidence="2 3" key="1">
    <citation type="submission" date="2020-05" db="EMBL/GenBank/DDBJ databases">
        <title>Ramlibacter rhizophilus sp. nov., isolated from rhizosphere soil of national flower Mugunghwa from South Korea.</title>
        <authorList>
            <person name="Zheng-Fei Y."/>
            <person name="Huan T."/>
        </authorList>
    </citation>
    <scope>NUCLEOTIDE SEQUENCE [LARGE SCALE GENOMIC DNA]</scope>
    <source>
        <strain evidence="2 3">H242</strain>
    </source>
</reference>